<organism evidence="2">
    <name type="scientific">uncultured bacterium contig00115</name>
    <dbReference type="NCBI Taxonomy" id="1181577"/>
    <lineage>
        <taxon>Bacteria</taxon>
        <taxon>environmental samples</taxon>
    </lineage>
</organism>
<dbReference type="SUPFAM" id="SSF56281">
    <property type="entry name" value="Metallo-hydrolase/oxidoreductase"/>
    <property type="match status" value="1"/>
</dbReference>
<name>A0A806K2M5_9BACT</name>
<dbReference type="GO" id="GO:0042781">
    <property type="term" value="F:3'-tRNA processing endoribonuclease activity"/>
    <property type="evidence" value="ECO:0007669"/>
    <property type="project" value="TreeGrafter"/>
</dbReference>
<dbReference type="EMBL" id="JQ844289">
    <property type="protein sequence ID" value="AGS54320.1"/>
    <property type="molecule type" value="Genomic_DNA"/>
</dbReference>
<accession>A0A806K2M5</accession>
<dbReference type="AlphaFoldDB" id="A0A806K2M5"/>
<protein>
    <recommendedName>
        <fullName evidence="1">Metallo-beta-lactamase domain-containing protein</fullName>
    </recommendedName>
</protein>
<proteinExistence type="predicted"/>
<evidence type="ECO:0000259" key="1">
    <source>
        <dbReference type="Pfam" id="PF12706"/>
    </source>
</evidence>
<reference evidence="2" key="1">
    <citation type="submission" date="2012-03" db="EMBL/GenBank/DDBJ databases">
        <title>Functional metagenomics reveals considerable lignocellulase gene clusters in the gut microbiome of a wood-feeding higher termite.</title>
        <authorList>
            <person name="Liu N."/>
        </authorList>
    </citation>
    <scope>NUCLEOTIDE SEQUENCE</scope>
</reference>
<sequence>MFTPLYIPGTELRITGPVSFENESLEAIIGTQLSYRYWPVRTGELSAKITYKQIKETTLDLGGGLTVTSKFLNHPIFCLGYRFQYGGKSIATVYDHEPYRNLFDETDEDAAREGEIAAAEENEKILKFIEGADVVIHDAQYFEDEYSGHIGWGHATPTHAVEAAAKGHVKKLVLFHYEPSHTDAQLSEVEKKYAGNESLEIIVAKEGLVVDAE</sequence>
<dbReference type="InterPro" id="IPR036866">
    <property type="entry name" value="RibonucZ/Hydroxyglut_hydro"/>
</dbReference>
<dbReference type="PANTHER" id="PTHR46018">
    <property type="entry name" value="ZINC PHOSPHODIESTERASE ELAC PROTEIN 1"/>
    <property type="match status" value="1"/>
</dbReference>
<dbReference type="Pfam" id="PF12706">
    <property type="entry name" value="Lactamase_B_2"/>
    <property type="match status" value="1"/>
</dbReference>
<dbReference type="InterPro" id="IPR001279">
    <property type="entry name" value="Metallo-B-lactamas"/>
</dbReference>
<dbReference type="PANTHER" id="PTHR46018:SF2">
    <property type="entry name" value="ZINC PHOSPHODIESTERASE ELAC PROTEIN 1"/>
    <property type="match status" value="1"/>
</dbReference>
<feature type="domain" description="Metallo-beta-lactamase" evidence="1">
    <location>
        <begin position="123"/>
        <end position="177"/>
    </location>
</feature>
<evidence type="ECO:0000313" key="2">
    <source>
        <dbReference type="EMBL" id="AGS54320.1"/>
    </source>
</evidence>
<dbReference type="Gene3D" id="3.60.15.10">
    <property type="entry name" value="Ribonuclease Z/Hydroxyacylglutathione hydrolase-like"/>
    <property type="match status" value="1"/>
</dbReference>